<name>A0ACB0JVC0_TRIPR</name>
<proteinExistence type="predicted"/>
<sequence length="380" mass="43883">MPSGKTFPWILLLVCQGLKDLKLYWWWTDCPSTVISYCSSIPILLSVAELFVKEIVRLHGVPISIISDRDPLFVSHFWMELFKLQGTQLNVSSAYDLETDGQTEVTNRCLESYLRCFASEQPKTWSHWIPWAEFWYNSTFHVSIGKTPFEVVYGRQPPNIIRFLSNEKKVAAVATELSERDEALTQLKAHSQQSVAKRINPKLAAWFYGPFKIIEKLGEVAYKLQLPAHLRIHPVFHVSLLKKAIDDYAVQGDLPKELEIQPVEDFYPEKVVRSRIINQGGVSTPLSLIQWKNKSIEDATWEDSVFIRGQFPEFNLEDKIFTKEGGIDRNLTEEVGLDVNYDKPKIWRFYKRKRMEGAELVHARGMRNIKLVSIYDVTGV</sequence>
<organism evidence="1 2">
    <name type="scientific">Trifolium pratense</name>
    <name type="common">Red clover</name>
    <dbReference type="NCBI Taxonomy" id="57577"/>
    <lineage>
        <taxon>Eukaryota</taxon>
        <taxon>Viridiplantae</taxon>
        <taxon>Streptophyta</taxon>
        <taxon>Embryophyta</taxon>
        <taxon>Tracheophyta</taxon>
        <taxon>Spermatophyta</taxon>
        <taxon>Magnoliopsida</taxon>
        <taxon>eudicotyledons</taxon>
        <taxon>Gunneridae</taxon>
        <taxon>Pentapetalae</taxon>
        <taxon>rosids</taxon>
        <taxon>fabids</taxon>
        <taxon>Fabales</taxon>
        <taxon>Fabaceae</taxon>
        <taxon>Papilionoideae</taxon>
        <taxon>50 kb inversion clade</taxon>
        <taxon>NPAAA clade</taxon>
        <taxon>Hologalegina</taxon>
        <taxon>IRL clade</taxon>
        <taxon>Trifolieae</taxon>
        <taxon>Trifolium</taxon>
    </lineage>
</organism>
<evidence type="ECO:0000313" key="2">
    <source>
        <dbReference type="Proteomes" id="UP001177021"/>
    </source>
</evidence>
<comment type="caution">
    <text evidence="1">The sequence shown here is derived from an EMBL/GenBank/DDBJ whole genome shotgun (WGS) entry which is preliminary data.</text>
</comment>
<keyword evidence="2" id="KW-1185">Reference proteome</keyword>
<protein>
    <submittedName>
        <fullName evidence="1">Uncharacterized protein</fullName>
    </submittedName>
</protein>
<dbReference type="EMBL" id="CASHSV030000109">
    <property type="protein sequence ID" value="CAJ2647971.1"/>
    <property type="molecule type" value="Genomic_DNA"/>
</dbReference>
<gene>
    <name evidence="1" type="ORF">MILVUS5_LOCUS16393</name>
</gene>
<evidence type="ECO:0000313" key="1">
    <source>
        <dbReference type="EMBL" id="CAJ2647971.1"/>
    </source>
</evidence>
<accession>A0ACB0JVC0</accession>
<dbReference type="Proteomes" id="UP001177021">
    <property type="component" value="Unassembled WGS sequence"/>
</dbReference>
<reference evidence="1" key="1">
    <citation type="submission" date="2023-10" db="EMBL/GenBank/DDBJ databases">
        <authorList>
            <person name="Rodriguez Cubillos JULIANA M."/>
            <person name="De Vega J."/>
        </authorList>
    </citation>
    <scope>NUCLEOTIDE SEQUENCE</scope>
</reference>